<feature type="non-terminal residue" evidence="1">
    <location>
        <position position="1"/>
    </location>
</feature>
<dbReference type="EMBL" id="BTRK01000002">
    <property type="protein sequence ID" value="GMR39127.1"/>
    <property type="molecule type" value="Genomic_DNA"/>
</dbReference>
<sequence>LLLGSFLLAAALASPLQVENEDVNIAPEKNLDAAREKVVIYARNSISIASDMVAIMELFVHINESAITDVEKSRFNSTVKVRVLRVDSFLSETIHNLFSYN</sequence>
<name>A0AAN4ZDF7_9BILA</name>
<keyword evidence="2" id="KW-1185">Reference proteome</keyword>
<comment type="caution">
    <text evidence="1">The sequence shown here is derived from an EMBL/GenBank/DDBJ whole genome shotgun (WGS) entry which is preliminary data.</text>
</comment>
<protein>
    <submittedName>
        <fullName evidence="1">Uncharacterized protein</fullName>
    </submittedName>
</protein>
<reference evidence="2" key="1">
    <citation type="submission" date="2022-10" db="EMBL/GenBank/DDBJ databases">
        <title>Genome assembly of Pristionchus species.</title>
        <authorList>
            <person name="Yoshida K."/>
            <person name="Sommer R.J."/>
        </authorList>
    </citation>
    <scope>NUCLEOTIDE SEQUENCE [LARGE SCALE GENOMIC DNA]</scope>
    <source>
        <strain evidence="2">RS5460</strain>
    </source>
</reference>
<evidence type="ECO:0000313" key="1">
    <source>
        <dbReference type="EMBL" id="GMR39127.1"/>
    </source>
</evidence>
<dbReference type="AlphaFoldDB" id="A0AAN4ZDF7"/>
<organism evidence="1 2">
    <name type="scientific">Pristionchus mayeri</name>
    <dbReference type="NCBI Taxonomy" id="1317129"/>
    <lineage>
        <taxon>Eukaryota</taxon>
        <taxon>Metazoa</taxon>
        <taxon>Ecdysozoa</taxon>
        <taxon>Nematoda</taxon>
        <taxon>Chromadorea</taxon>
        <taxon>Rhabditida</taxon>
        <taxon>Rhabditina</taxon>
        <taxon>Diplogasteromorpha</taxon>
        <taxon>Diplogasteroidea</taxon>
        <taxon>Neodiplogasteridae</taxon>
        <taxon>Pristionchus</taxon>
    </lineage>
</organism>
<evidence type="ECO:0000313" key="2">
    <source>
        <dbReference type="Proteomes" id="UP001328107"/>
    </source>
</evidence>
<dbReference type="Proteomes" id="UP001328107">
    <property type="component" value="Unassembled WGS sequence"/>
</dbReference>
<accession>A0AAN4ZDF7</accession>
<proteinExistence type="predicted"/>
<gene>
    <name evidence="1" type="ORF">PMAYCL1PPCAC_09322</name>
</gene>